<dbReference type="PROSITE" id="PS51724">
    <property type="entry name" value="SPOR"/>
    <property type="match status" value="1"/>
</dbReference>
<evidence type="ECO:0000313" key="3">
    <source>
        <dbReference type="EMBL" id="EHM12826.1"/>
    </source>
</evidence>
<organism evidence="3 4">
    <name type="scientific">Jonquetella anthropi DSM 22815</name>
    <dbReference type="NCBI Taxonomy" id="885272"/>
    <lineage>
        <taxon>Bacteria</taxon>
        <taxon>Thermotogati</taxon>
        <taxon>Synergistota</taxon>
        <taxon>Synergistia</taxon>
        <taxon>Synergistales</taxon>
        <taxon>Dethiosulfovibrionaceae</taxon>
        <taxon>Jonquetella</taxon>
    </lineage>
</organism>
<dbReference type="PANTHER" id="PTHR40446:SF2">
    <property type="entry name" value="N-ACETYLGLUCOSAMINE-1-PHOSPHODIESTER ALPHA-N-ACETYLGLUCOSAMINIDASE"/>
    <property type="match status" value="1"/>
</dbReference>
<dbReference type="Pfam" id="PF09992">
    <property type="entry name" value="NAGPA"/>
    <property type="match status" value="1"/>
</dbReference>
<dbReference type="GO" id="GO:0042834">
    <property type="term" value="F:peptidoglycan binding"/>
    <property type="evidence" value="ECO:0007669"/>
    <property type="project" value="InterPro"/>
</dbReference>
<accession>H0UJ93</accession>
<dbReference type="PANTHER" id="PTHR40446">
    <property type="entry name" value="N-ACETYLGLUCOSAMINE-1-PHOSPHODIESTER ALPHA-N-ACETYLGLUCOSAMINIDASE"/>
    <property type="match status" value="1"/>
</dbReference>
<dbReference type="eggNOG" id="COG4632">
    <property type="taxonomic scope" value="Bacteria"/>
</dbReference>
<dbReference type="InterPro" id="IPR018711">
    <property type="entry name" value="NAGPA"/>
</dbReference>
<keyword evidence="1" id="KW-0732">Signal</keyword>
<dbReference type="InterPro" id="IPR007730">
    <property type="entry name" value="SPOR-like_dom"/>
</dbReference>
<evidence type="ECO:0000256" key="1">
    <source>
        <dbReference type="SAM" id="SignalP"/>
    </source>
</evidence>
<evidence type="ECO:0000313" key="4">
    <source>
        <dbReference type="Proteomes" id="UP000003806"/>
    </source>
</evidence>
<proteinExistence type="predicted"/>
<gene>
    <name evidence="3" type="ORF">JonanDRAFT_0408</name>
</gene>
<keyword evidence="4" id="KW-1185">Reference proteome</keyword>
<dbReference type="OrthoDB" id="9809781at2"/>
<dbReference type="EMBL" id="CM001376">
    <property type="protein sequence ID" value="EHM12826.1"/>
    <property type="molecule type" value="Genomic_DNA"/>
</dbReference>
<dbReference type="RefSeq" id="WP_008520341.1">
    <property type="nucleotide sequence ID" value="NZ_CM001376.1"/>
</dbReference>
<evidence type="ECO:0000259" key="2">
    <source>
        <dbReference type="PROSITE" id="PS51724"/>
    </source>
</evidence>
<feature type="chain" id="PRO_5003541416" description="SPOR domain-containing protein" evidence="1">
    <location>
        <begin position="21"/>
        <end position="603"/>
    </location>
</feature>
<feature type="signal peptide" evidence="1">
    <location>
        <begin position="1"/>
        <end position="20"/>
    </location>
</feature>
<dbReference type="AlphaFoldDB" id="H0UJ93"/>
<dbReference type="Proteomes" id="UP000003806">
    <property type="component" value="Chromosome"/>
</dbReference>
<feature type="domain" description="SPOR" evidence="2">
    <location>
        <begin position="191"/>
        <end position="269"/>
    </location>
</feature>
<name>H0UJ93_9BACT</name>
<dbReference type="HOGENOM" id="CLU_465927_0_0_0"/>
<reference evidence="3 4" key="1">
    <citation type="submission" date="2011-11" db="EMBL/GenBank/DDBJ databases">
        <title>The Noncontiguous Finished genome of Jonquetella anthropi DSM 22815.</title>
        <authorList>
            <consortium name="US DOE Joint Genome Institute (JGI-PGF)"/>
            <person name="Lucas S."/>
            <person name="Copeland A."/>
            <person name="Lapidus A."/>
            <person name="Glavina del Rio T."/>
            <person name="Dalin E."/>
            <person name="Tice H."/>
            <person name="Bruce D."/>
            <person name="Goodwin L."/>
            <person name="Pitluck S."/>
            <person name="Peters L."/>
            <person name="Mikhailova N."/>
            <person name="Held B."/>
            <person name="Kyrpides N."/>
            <person name="Mavromatis K."/>
            <person name="Ivanova N."/>
            <person name="Markowitz V."/>
            <person name="Cheng J.-F."/>
            <person name="Hugenholtz P."/>
            <person name="Woyke T."/>
            <person name="Wu D."/>
            <person name="Gronow S."/>
            <person name="Wellnitz S."/>
            <person name="Brambilla E."/>
            <person name="Klenk H.-P."/>
            <person name="Eisen J.A."/>
        </authorList>
    </citation>
    <scope>NUCLEOTIDE SEQUENCE [LARGE SCALE GENOMIC DNA]</scope>
    <source>
        <strain evidence="3 4">DSM 22815</strain>
    </source>
</reference>
<dbReference type="STRING" id="885272.JonanDRAFT_0408"/>
<protein>
    <recommendedName>
        <fullName evidence="2">SPOR domain-containing protein</fullName>
    </recommendedName>
</protein>
<sequence length="603" mass="65197">MIFSLCRAALTLLTACCVFAVPLAGPAESAAVGQTVSTEELLETIFQSLDLPTLARTPSLVPTAFEAASEWGIIDISTVSPAQPVTQGDAVYFAFLSMGWSHEAQLANWLCGDGTPPPAWTEQIRQGTLILAEQVKPAAPSELWENPDVLLTPQEAQKLAKWLGDCRQALIWDKKFSSPAGTLWLRRTGTGRPPAGWQVSLASFETYDEASSFLQKIQGRLPKNLRLSIIDGNPRYDVVTPKVASAAIAQAQAKQLPGSAVVPAATDSSIQTLFFAGWSPAKLSDTYVTTSQQLSNNRSLPLSEYGRITGSEAAINGGYFYMGQPIGTIFISGVPQNTAYPQRSMVAWKANGGTFFGSGDFRIQLQNGGRQVGVPRTINKETLPGELGFFSGELGRSVAMSSATRLFSLSKGKLRLLQSDPTTMKPTDWLLEDRSINGRLSEGDPITLNVQWRDENAQGTVGALQGGPLLLKDGKIQRMNEGIAVGVINRRHPRTLVGRIGKTVWWLAVDGRAPWHSSGLTLDEATTLGQYLGFTDLLNLDGGGSTELLYHGYPVNKPSDGRERKLPYAVCFGGTIPPQPVQMATDNPEEDVIEQLLNKLLSH</sequence>